<dbReference type="PANTHER" id="PTHR35201">
    <property type="entry name" value="TERPENE SYNTHASE"/>
    <property type="match status" value="1"/>
</dbReference>
<protein>
    <recommendedName>
        <fullName evidence="2">Terpene synthase</fullName>
        <ecNumber evidence="2">4.2.3.-</ecNumber>
    </recommendedName>
</protein>
<accession>A0ABQ4IZX9</accession>
<keyword evidence="2" id="KW-0479">Metal-binding</keyword>
<keyword evidence="1 2" id="KW-0456">Lyase</keyword>
<sequence length="337" mass="36739">MSDEIISSSARCAHDTLLALRAACPVPSQFSPHADDVQGWLASELPLDAPTRERLGRAGFARYAGRLYPDATEADLRMLTALFTWFFLVDDACDRNAPEEIRALRDGAVAVLRDGPRLRHPGLVGPLRRLLVSAWREPQRRMPAHWRLRFADAVAHHLDGSWQEAVNKATGHAPGVEEYVELRRATSAAYVSYPLVEFITGRPLPDAVYHHPQLGQLRAVGNDLLSWYNDIASLDRDAAISGGHNLVLALAAAHHVPVSTAIGLAAERWHESMRRFVSLRATAPSFGPALDPAVTAHLDGVARAVRGTIDWTMESARYALAKEGPLPAASGVGTPPF</sequence>
<dbReference type="InterPro" id="IPR034686">
    <property type="entry name" value="Terpene_cyclase-like_2"/>
</dbReference>
<proteinExistence type="inferred from homology"/>
<evidence type="ECO:0000256" key="1">
    <source>
        <dbReference type="ARBA" id="ARBA00023239"/>
    </source>
</evidence>
<evidence type="ECO:0000256" key="2">
    <source>
        <dbReference type="RuleBase" id="RU366034"/>
    </source>
</evidence>
<keyword evidence="4" id="KW-1185">Reference proteome</keyword>
<gene>
    <name evidence="3" type="ORF">Vlu01_39690</name>
</gene>
<dbReference type="PANTHER" id="PTHR35201:SF4">
    <property type="entry name" value="BETA-PINACENE SYNTHASE-RELATED"/>
    <property type="match status" value="1"/>
</dbReference>
<reference evidence="3 4" key="1">
    <citation type="submission" date="2021-01" db="EMBL/GenBank/DDBJ databases">
        <title>Whole genome shotgun sequence of Verrucosispora lutea NBRC 106530.</title>
        <authorList>
            <person name="Komaki H."/>
            <person name="Tamura T."/>
        </authorList>
    </citation>
    <scope>NUCLEOTIDE SEQUENCE [LARGE SCALE GENOMIC DNA]</scope>
    <source>
        <strain evidence="3 4">NBRC 106530</strain>
    </source>
</reference>
<dbReference type="InterPro" id="IPR008949">
    <property type="entry name" value="Isoprenoid_synthase_dom_sf"/>
</dbReference>
<dbReference type="Gene3D" id="1.10.600.10">
    <property type="entry name" value="Farnesyl Diphosphate Synthase"/>
    <property type="match status" value="1"/>
</dbReference>
<dbReference type="SFLD" id="SFLDG01020">
    <property type="entry name" value="Terpene_Cyclase_Like_2"/>
    <property type="match status" value="1"/>
</dbReference>
<evidence type="ECO:0000313" key="3">
    <source>
        <dbReference type="EMBL" id="GIJ23345.1"/>
    </source>
</evidence>
<dbReference type="Proteomes" id="UP000643165">
    <property type="component" value="Unassembled WGS sequence"/>
</dbReference>
<name>A0ABQ4IZX9_9ACTN</name>
<dbReference type="EC" id="4.2.3.-" evidence="2"/>
<dbReference type="SFLD" id="SFLDS00005">
    <property type="entry name" value="Isoprenoid_Synthase_Type_I"/>
    <property type="match status" value="1"/>
</dbReference>
<comment type="caution">
    <text evidence="3">The sequence shown here is derived from an EMBL/GenBank/DDBJ whole genome shotgun (WGS) entry which is preliminary data.</text>
</comment>
<evidence type="ECO:0000313" key="4">
    <source>
        <dbReference type="Proteomes" id="UP000643165"/>
    </source>
</evidence>
<dbReference type="SUPFAM" id="SSF48576">
    <property type="entry name" value="Terpenoid synthases"/>
    <property type="match status" value="1"/>
</dbReference>
<dbReference type="RefSeq" id="WP_204001745.1">
    <property type="nucleotide sequence ID" value="NZ_BOPB01000024.1"/>
</dbReference>
<organism evidence="3 4">
    <name type="scientific">Micromonospora lutea</name>
    <dbReference type="NCBI Taxonomy" id="419825"/>
    <lineage>
        <taxon>Bacteria</taxon>
        <taxon>Bacillati</taxon>
        <taxon>Actinomycetota</taxon>
        <taxon>Actinomycetes</taxon>
        <taxon>Micromonosporales</taxon>
        <taxon>Micromonosporaceae</taxon>
        <taxon>Micromonospora</taxon>
    </lineage>
</organism>
<dbReference type="Pfam" id="PF19086">
    <property type="entry name" value="Terpene_syn_C_2"/>
    <property type="match status" value="1"/>
</dbReference>
<comment type="similarity">
    <text evidence="2">Belongs to the terpene synthase family.</text>
</comment>
<comment type="cofactor">
    <cofactor evidence="2">
        <name>Mg(2+)</name>
        <dbReference type="ChEBI" id="CHEBI:18420"/>
    </cofactor>
</comment>
<keyword evidence="2" id="KW-0460">Magnesium</keyword>
<dbReference type="EMBL" id="BOPB01000024">
    <property type="protein sequence ID" value="GIJ23345.1"/>
    <property type="molecule type" value="Genomic_DNA"/>
</dbReference>